<name>A0A699JKC1_TANCI</name>
<dbReference type="EMBL" id="BKCJ010417679">
    <property type="protein sequence ID" value="GFA40154.1"/>
    <property type="molecule type" value="Genomic_DNA"/>
</dbReference>
<proteinExistence type="predicted"/>
<gene>
    <name evidence="1" type="ORF">Tci_612126</name>
</gene>
<accession>A0A699JKC1</accession>
<protein>
    <submittedName>
        <fullName evidence="1">Uncharacterized protein</fullName>
    </submittedName>
</protein>
<sequence>DKAKGSKKKGFRSSGSSMNMTDEALAMLMVFELATQTENAMAVKKEEQSTYMEIKRREVECRERENAMQEYRQRQEDM</sequence>
<reference evidence="1" key="1">
    <citation type="journal article" date="2019" name="Sci. Rep.">
        <title>Draft genome of Tanacetum cinerariifolium, the natural source of mosquito coil.</title>
        <authorList>
            <person name="Yamashiro T."/>
            <person name="Shiraishi A."/>
            <person name="Satake H."/>
            <person name="Nakayama K."/>
        </authorList>
    </citation>
    <scope>NUCLEOTIDE SEQUENCE</scope>
</reference>
<dbReference type="AlphaFoldDB" id="A0A699JKC1"/>
<feature type="non-terminal residue" evidence="1">
    <location>
        <position position="78"/>
    </location>
</feature>
<comment type="caution">
    <text evidence="1">The sequence shown here is derived from an EMBL/GenBank/DDBJ whole genome shotgun (WGS) entry which is preliminary data.</text>
</comment>
<evidence type="ECO:0000313" key="1">
    <source>
        <dbReference type="EMBL" id="GFA40154.1"/>
    </source>
</evidence>
<organism evidence="1">
    <name type="scientific">Tanacetum cinerariifolium</name>
    <name type="common">Dalmatian daisy</name>
    <name type="synonym">Chrysanthemum cinerariifolium</name>
    <dbReference type="NCBI Taxonomy" id="118510"/>
    <lineage>
        <taxon>Eukaryota</taxon>
        <taxon>Viridiplantae</taxon>
        <taxon>Streptophyta</taxon>
        <taxon>Embryophyta</taxon>
        <taxon>Tracheophyta</taxon>
        <taxon>Spermatophyta</taxon>
        <taxon>Magnoliopsida</taxon>
        <taxon>eudicotyledons</taxon>
        <taxon>Gunneridae</taxon>
        <taxon>Pentapetalae</taxon>
        <taxon>asterids</taxon>
        <taxon>campanulids</taxon>
        <taxon>Asterales</taxon>
        <taxon>Asteraceae</taxon>
        <taxon>Asteroideae</taxon>
        <taxon>Anthemideae</taxon>
        <taxon>Anthemidinae</taxon>
        <taxon>Tanacetum</taxon>
    </lineage>
</organism>
<feature type="non-terminal residue" evidence="1">
    <location>
        <position position="1"/>
    </location>
</feature>